<sequence length="93" mass="10254">MKKLIGIILLAGGFLVGCGTNTVSENAKVVNEYTQSDIGTKLEKIGCEFSTNHLDEKQIKITVNKCSSISNHDAITYIKENLADKRDGYKIFD</sequence>
<proteinExistence type="predicted"/>
<accession>A0ABT0WHR7</accession>
<dbReference type="Proteomes" id="UP001523262">
    <property type="component" value="Unassembled WGS sequence"/>
</dbReference>
<keyword evidence="2" id="KW-1185">Reference proteome</keyword>
<protein>
    <recommendedName>
        <fullName evidence="3">Lipoprotein</fullName>
    </recommendedName>
</protein>
<dbReference type="EMBL" id="JAMQCR010000003">
    <property type="protein sequence ID" value="MCM2535860.1"/>
    <property type="molecule type" value="Genomic_DNA"/>
</dbReference>
<reference evidence="1 2" key="1">
    <citation type="submission" date="2022-06" db="EMBL/GenBank/DDBJ databases">
        <authorList>
            <person name="Jeon C.O."/>
        </authorList>
    </citation>
    <scope>NUCLEOTIDE SEQUENCE [LARGE SCALE GENOMIC DNA]</scope>
    <source>
        <strain evidence="1 2">KCTC 13943</strain>
    </source>
</reference>
<dbReference type="PROSITE" id="PS51257">
    <property type="entry name" value="PROKAR_LIPOPROTEIN"/>
    <property type="match status" value="1"/>
</dbReference>
<evidence type="ECO:0000313" key="2">
    <source>
        <dbReference type="Proteomes" id="UP001523262"/>
    </source>
</evidence>
<evidence type="ECO:0000313" key="1">
    <source>
        <dbReference type="EMBL" id="MCM2535860.1"/>
    </source>
</evidence>
<name>A0ABT0WHR7_9BACI</name>
<organism evidence="1 2">
    <name type="scientific">Neobacillus pocheonensis</name>
    <dbReference type="NCBI Taxonomy" id="363869"/>
    <lineage>
        <taxon>Bacteria</taxon>
        <taxon>Bacillati</taxon>
        <taxon>Bacillota</taxon>
        <taxon>Bacilli</taxon>
        <taxon>Bacillales</taxon>
        <taxon>Bacillaceae</taxon>
        <taxon>Neobacillus</taxon>
    </lineage>
</organism>
<comment type="caution">
    <text evidence="1">The sequence shown here is derived from an EMBL/GenBank/DDBJ whole genome shotgun (WGS) entry which is preliminary data.</text>
</comment>
<gene>
    <name evidence="1" type="ORF">NDK43_30715</name>
</gene>
<evidence type="ECO:0008006" key="3">
    <source>
        <dbReference type="Google" id="ProtNLM"/>
    </source>
</evidence>